<organism evidence="3 4">
    <name type="scientific">Calothrix parietina FACHB-288</name>
    <dbReference type="NCBI Taxonomy" id="2692896"/>
    <lineage>
        <taxon>Bacteria</taxon>
        <taxon>Bacillati</taxon>
        <taxon>Cyanobacteriota</taxon>
        <taxon>Cyanophyceae</taxon>
        <taxon>Nostocales</taxon>
        <taxon>Calotrichaceae</taxon>
        <taxon>Calothrix</taxon>
    </lineage>
</organism>
<accession>A0ABR8AIU7</accession>
<dbReference type="SUPFAM" id="SSF52777">
    <property type="entry name" value="CoA-dependent acyltransferases"/>
    <property type="match status" value="1"/>
</dbReference>
<dbReference type="EMBL" id="JACJQH010000065">
    <property type="protein sequence ID" value="MBD2199684.1"/>
    <property type="molecule type" value="Genomic_DNA"/>
</dbReference>
<dbReference type="PROSITE" id="PS50075">
    <property type="entry name" value="CARRIER"/>
    <property type="match status" value="1"/>
</dbReference>
<dbReference type="PANTHER" id="PTHR45527">
    <property type="entry name" value="NONRIBOSOMAL PEPTIDE SYNTHETASE"/>
    <property type="match status" value="1"/>
</dbReference>
<dbReference type="InterPro" id="IPR023213">
    <property type="entry name" value="CAT-like_dom_sf"/>
</dbReference>
<dbReference type="Gene3D" id="3.40.50.980">
    <property type="match status" value="2"/>
</dbReference>
<evidence type="ECO:0000256" key="1">
    <source>
        <dbReference type="ARBA" id="ARBA00001957"/>
    </source>
</evidence>
<evidence type="ECO:0000313" key="3">
    <source>
        <dbReference type="EMBL" id="MBD2199684.1"/>
    </source>
</evidence>
<sequence>MPQAAGRLSLSTHKGMEFPAAFNKCIHQLFEAQVSKTPDDIAIVFENQQLTYQQLNNKANQLAHHLKTLGVQPDTLVGIYVERSLEMVVGLLGILKAGGAYVPLDPAYPQERIALMLEDSQAPVIVTQSHLQAGLPETSAQVVCLDRDWQIINQESPSNLAVSSQPENLAYTIYTSGSTGKPKGVQIIQQAVVNFLTSMQHQPGITAKDVLLAVTTISFDIAVLELFLPITVGAKVVIVSRQTAADPIELMQAMATPTSATNAQSQATIMQATPATWRMLLTAGWEGKPDLKILCGGEAIPRSLANQLLARTAALWNMYGPTETTIWSTVKNHNFAPLSFAQEPLWLLEQLEPHTSVYNLPYAVRLQGELNIPVLQQALDAIAVHHEAVRTNFIAENGVPRQVINPPQPVGVTENFFELGGHSLLAVRLMAQIEKVCQQKLPLAAMFPTPTIEQLATTLRQKGQSSPWYSIVPVQPKGSRSPLFGIHSTRYHALANYLGTEQPIYALRYGLAVENGENMPTLPEKMEDLAAHYIQEMRIIQPQGPYYLMGLCIESIIAFEMAQQLTAQGEKVAMLALFDPTIEEGAKPLSWQNKLLNILKIGTGEVIQRAKKSLVKKMIARNNKQAVNKAQVKYKDYVLKPYQGKAFIFKPVDRISLTYDYEPDLGWGKLINGGLEIHEIPGVHTDIFQEPNVQVVAEKLKECLGKI</sequence>
<dbReference type="InterPro" id="IPR036736">
    <property type="entry name" value="ACP-like_sf"/>
</dbReference>
<dbReference type="PANTHER" id="PTHR45527:SF14">
    <property type="entry name" value="PLIPASTATIN SYNTHASE SUBUNIT B"/>
    <property type="match status" value="1"/>
</dbReference>
<dbReference type="InterPro" id="IPR001242">
    <property type="entry name" value="Condensation_dom"/>
</dbReference>
<protein>
    <submittedName>
        <fullName evidence="3">AMP-binding protein</fullName>
    </submittedName>
</protein>
<dbReference type="RefSeq" id="WP_190549408.1">
    <property type="nucleotide sequence ID" value="NZ_JACJQH010000065.1"/>
</dbReference>
<comment type="cofactor">
    <cofactor evidence="1">
        <name>pantetheine 4'-phosphate</name>
        <dbReference type="ChEBI" id="CHEBI:47942"/>
    </cofactor>
</comment>
<reference evidence="3 4" key="1">
    <citation type="journal article" date="2020" name="ISME J.">
        <title>Comparative genomics reveals insights into cyanobacterial evolution and habitat adaptation.</title>
        <authorList>
            <person name="Chen M.Y."/>
            <person name="Teng W.K."/>
            <person name="Zhao L."/>
            <person name="Hu C.X."/>
            <person name="Zhou Y.K."/>
            <person name="Han B.P."/>
            <person name="Song L.R."/>
            <person name="Shu W.S."/>
        </authorList>
    </citation>
    <scope>NUCLEOTIDE SEQUENCE [LARGE SCALE GENOMIC DNA]</scope>
    <source>
        <strain evidence="3 4">FACHB-288</strain>
    </source>
</reference>
<dbReference type="InterPro" id="IPR000873">
    <property type="entry name" value="AMP-dep_synth/lig_dom"/>
</dbReference>
<proteinExistence type="predicted"/>
<gene>
    <name evidence="3" type="ORF">H6G24_30135</name>
</gene>
<dbReference type="InterPro" id="IPR001031">
    <property type="entry name" value="Thioesterase"/>
</dbReference>
<dbReference type="Pfam" id="PF00975">
    <property type="entry name" value="Thioesterase"/>
    <property type="match status" value="1"/>
</dbReference>
<dbReference type="SUPFAM" id="SSF47336">
    <property type="entry name" value="ACP-like"/>
    <property type="match status" value="1"/>
</dbReference>
<evidence type="ECO:0000313" key="4">
    <source>
        <dbReference type="Proteomes" id="UP000658514"/>
    </source>
</evidence>
<dbReference type="Gene3D" id="3.40.50.1820">
    <property type="entry name" value="alpha/beta hydrolase"/>
    <property type="match status" value="1"/>
</dbReference>
<keyword evidence="4" id="KW-1185">Reference proteome</keyword>
<feature type="domain" description="Carrier" evidence="2">
    <location>
        <begin position="380"/>
        <end position="463"/>
    </location>
</feature>
<dbReference type="SUPFAM" id="SSF53474">
    <property type="entry name" value="alpha/beta-Hydrolases"/>
    <property type="match status" value="1"/>
</dbReference>
<dbReference type="SUPFAM" id="SSF56801">
    <property type="entry name" value="Acetyl-CoA synthetase-like"/>
    <property type="match status" value="1"/>
</dbReference>
<comment type="caution">
    <text evidence="3">The sequence shown here is derived from an EMBL/GenBank/DDBJ whole genome shotgun (WGS) entry which is preliminary data.</text>
</comment>
<dbReference type="InterPro" id="IPR009081">
    <property type="entry name" value="PP-bd_ACP"/>
</dbReference>
<dbReference type="Proteomes" id="UP000658514">
    <property type="component" value="Unassembled WGS sequence"/>
</dbReference>
<dbReference type="Pfam" id="PF00668">
    <property type="entry name" value="Condensation"/>
    <property type="match status" value="1"/>
</dbReference>
<dbReference type="InterPro" id="IPR029058">
    <property type="entry name" value="AB_hydrolase_fold"/>
</dbReference>
<dbReference type="Gene3D" id="3.30.559.10">
    <property type="entry name" value="Chloramphenicol acetyltransferase-like domain"/>
    <property type="match status" value="1"/>
</dbReference>
<name>A0ABR8AIU7_9CYAN</name>
<dbReference type="Pfam" id="PF00501">
    <property type="entry name" value="AMP-binding"/>
    <property type="match status" value="1"/>
</dbReference>
<evidence type="ECO:0000259" key="2">
    <source>
        <dbReference type="PROSITE" id="PS50075"/>
    </source>
</evidence>